<dbReference type="PROSITE" id="PS00455">
    <property type="entry name" value="AMP_BINDING"/>
    <property type="match status" value="1"/>
</dbReference>
<sequence length="1748" mass="192683">ARMYRTGDLARWLENGEVEYIGRNDFQVKVRGFRIELGEVEGHLARHAQVQEVVVVAREEAGGEKRLVAYYTGEASVESLRGHAGQGLPAYMQPAAYVGLQALPKTPNGKLDRQALPAPQGGQEGVARGYEAPQGELEAQLAAIWAELLKVERVGRHDSFFELGGHSLLALGLVERMRRQGLQVDARTLLISPTVAELAAGLTRPADLADEQPMAVVDRSGPLPLSLAQQRLWFLTQFEDASRAYHISGAMRLRGLLDVDALQWALQGVVERHESLHTCFTLRQGEPEQVLRPDLACTLDFRDLSTQARREAQWEALSRVHAEQPFDLSQELPLRVLLVKMGDDEHLLQVVMHHIASDGWSVGILLEEVSRLYAARLQGLPSPLPALPVQYLDFAAWQRQWLQGDRRQQQTAYWKQALAGVPALLELPVDHPRPLLQDHSGAVRRVQLDATLTASLQALSRRHGVSLYMTLLASWAMLLSRLSGQDDVVIGSPMAGRDRPEVESLIGFFVNTLALRLDLSGDPSVAQLLARTRAQVQAAQQHQDLPFEQVVEAVQPPRSLAHTPLFQTVFAWQNTPQAELALPGLQLERLELERRTAQFDLTLSLSESADGIAGDIEFATALFEASTVDRYLGYWTSLLQAMAADDSQPVARLPLMGPAERRQVLNDWNVVPAQAPLTQTLHELFEAQVRQRSQAVALVDGEQTLSYGELNAEANRLARHLVGLGVKPEDGVALCLARGAQMVVALLAVLKAGAAYVPLDPAYASERLGATLADSAPVVVLVDAAGREALGEHLQAGARQVLALDAPQQAWAGLSAEDLPVAQTGVGPQSLAYVIYTSGSTGRPKGVMVEHRQVLRLFRATQDWFEFGADDAWSLFHSVGFDFSVWEIWGALLHGGRLVIVPQETARSPEDFYELLCDQGVTVLNQTPSAFQQLVAAQARSAREHQLRCIVFGGEALELRTLTPWYERNGDRTRLVNMYGITETTVHVTYCPLRAEDAQRRGPSPIGRRIPDLRLYVLDAQRQPVPVGVSGELYVGGAGVARGYLNQPQLTEERFVADPFSEEAGARMYKTGDLGRWLADGTIEYLGRNDFQVKIRGFRIELGEIEAKLAALGAEEAGDVVVLAREDQPGDKRLVTYYTGHATAEQLRAQAQATLPSYMVPAAYVQLESLPLTPNGKLDRKALPAPDEQAWSRRAYEAPQGEVETTLAAIWAELLQLERVGRHDNFFELGGHSLLAVQLASRLREACGAELPLNAMFEQPVLCDMAQQVLLGPDTQDPPLQPVSRQGELPLSLAQQRLWFLAQMEGAAGAYHISGAVRLTGRLDIDALRRAVRRIVARHETLRTHYRVVEGQACQIIAPTAEPQWSEVDFQGSVDSGVLEAHAAQPFDLAQGAPLRLLLARVGEQDHLLQLVMHHVAADGWSIAVLLGELRAFYKAELEGGLDPLPPLVIQYADFASWQRRMLSGAKLEAQGQYWQRTLAGAPTLLELPSDRSRPERQDYRGDSIEVRLDARLVAGLRALGQRHGVTLYMTALASWAMLLGRLAGQDDVVVGSPVAGRQRLEVEPLIGCFVNTLALRVDLGGEPSVAELLARTRAQVLAAQEHQDLPFEQVVERVQPARSLSHPPLFQHMLAWQNTPPGELNLPGLSVSSVDVAQKTAMFDLTLSVQEQEDELVGALEYATALFERRTVERFLGYWQRLLEAMVADEQMAVGRLPMLPAAEREQVLRGWNQTQEALPLDRCVHELIEA</sequence>
<dbReference type="InterPro" id="IPR020806">
    <property type="entry name" value="PKS_PP-bd"/>
</dbReference>
<dbReference type="InterPro" id="IPR025110">
    <property type="entry name" value="AMP-bd_C"/>
</dbReference>
<dbReference type="InterPro" id="IPR020845">
    <property type="entry name" value="AMP-binding_CS"/>
</dbReference>
<keyword evidence="3" id="KW-0597">Phosphoprotein</keyword>
<evidence type="ECO:0000256" key="3">
    <source>
        <dbReference type="ARBA" id="ARBA00022553"/>
    </source>
</evidence>
<dbReference type="Pfam" id="PF13193">
    <property type="entry name" value="AMP-binding_C"/>
    <property type="match status" value="1"/>
</dbReference>
<proteinExistence type="predicted"/>
<evidence type="ECO:0000256" key="2">
    <source>
        <dbReference type="ARBA" id="ARBA00022450"/>
    </source>
</evidence>
<dbReference type="SUPFAM" id="SSF56801">
    <property type="entry name" value="Acetyl-CoA synthetase-like"/>
    <property type="match status" value="2"/>
</dbReference>
<dbReference type="PANTHER" id="PTHR45527:SF14">
    <property type="entry name" value="PLIPASTATIN SYNTHASE SUBUNIT B"/>
    <property type="match status" value="1"/>
</dbReference>
<gene>
    <name evidence="5" type="ORF">ABDJ40_24480</name>
</gene>
<dbReference type="PROSITE" id="PS50075">
    <property type="entry name" value="CARRIER"/>
    <property type="match status" value="2"/>
</dbReference>
<organism evidence="5 6">
    <name type="scientific">Roseateles flavus</name>
    <dbReference type="NCBI Taxonomy" id="3149041"/>
    <lineage>
        <taxon>Bacteria</taxon>
        <taxon>Pseudomonadati</taxon>
        <taxon>Pseudomonadota</taxon>
        <taxon>Betaproteobacteria</taxon>
        <taxon>Burkholderiales</taxon>
        <taxon>Sphaerotilaceae</taxon>
        <taxon>Roseateles</taxon>
    </lineage>
</organism>
<feature type="domain" description="Carrier" evidence="4">
    <location>
        <begin position="1198"/>
        <end position="1273"/>
    </location>
</feature>
<evidence type="ECO:0000259" key="4">
    <source>
        <dbReference type="PROSITE" id="PS50075"/>
    </source>
</evidence>
<dbReference type="NCBIfam" id="TIGR01733">
    <property type="entry name" value="AA-adenyl-dom"/>
    <property type="match status" value="1"/>
</dbReference>
<dbReference type="Pfam" id="PF00668">
    <property type="entry name" value="Condensation"/>
    <property type="match status" value="2"/>
</dbReference>
<dbReference type="SUPFAM" id="SSF47336">
    <property type="entry name" value="ACP-like"/>
    <property type="match status" value="2"/>
</dbReference>
<dbReference type="InterPro" id="IPR036736">
    <property type="entry name" value="ACP-like_sf"/>
</dbReference>
<keyword evidence="6" id="KW-1185">Reference proteome</keyword>
<name>A0ABV0GLD4_9BURK</name>
<dbReference type="InterPro" id="IPR042099">
    <property type="entry name" value="ANL_N_sf"/>
</dbReference>
<dbReference type="InterPro" id="IPR006162">
    <property type="entry name" value="Ppantetheine_attach_site"/>
</dbReference>
<dbReference type="InterPro" id="IPR010071">
    <property type="entry name" value="AA_adenyl_dom"/>
</dbReference>
<dbReference type="SMART" id="SM00823">
    <property type="entry name" value="PKS_PP"/>
    <property type="match status" value="2"/>
</dbReference>
<evidence type="ECO:0000313" key="6">
    <source>
        <dbReference type="Proteomes" id="UP001462640"/>
    </source>
</evidence>
<evidence type="ECO:0000256" key="1">
    <source>
        <dbReference type="ARBA" id="ARBA00001957"/>
    </source>
</evidence>
<evidence type="ECO:0000313" key="5">
    <source>
        <dbReference type="EMBL" id="MEO3715938.1"/>
    </source>
</evidence>
<feature type="non-terminal residue" evidence="5">
    <location>
        <position position="1748"/>
    </location>
</feature>
<dbReference type="PROSITE" id="PS00012">
    <property type="entry name" value="PHOSPHOPANTETHEINE"/>
    <property type="match status" value="2"/>
</dbReference>
<dbReference type="Gene3D" id="3.30.559.10">
    <property type="entry name" value="Chloramphenicol acetyltransferase-like domain"/>
    <property type="match status" value="2"/>
</dbReference>
<dbReference type="InterPro" id="IPR009081">
    <property type="entry name" value="PP-bd_ACP"/>
</dbReference>
<dbReference type="EMBL" id="JBDPZC010000031">
    <property type="protein sequence ID" value="MEO3715938.1"/>
    <property type="molecule type" value="Genomic_DNA"/>
</dbReference>
<dbReference type="Proteomes" id="UP001462640">
    <property type="component" value="Unassembled WGS sequence"/>
</dbReference>
<dbReference type="Gene3D" id="3.30.559.30">
    <property type="entry name" value="Nonribosomal peptide synthetase, condensation domain"/>
    <property type="match status" value="2"/>
</dbReference>
<dbReference type="Pfam" id="PF00501">
    <property type="entry name" value="AMP-binding"/>
    <property type="match status" value="1"/>
</dbReference>
<reference evidence="5 6" key="1">
    <citation type="submission" date="2024-05" db="EMBL/GenBank/DDBJ databases">
        <title>Roseateles sp. 2.12 16S ribosomal RNA gene Genome sequencing and assembly.</title>
        <authorList>
            <person name="Woo H."/>
        </authorList>
    </citation>
    <scope>NUCLEOTIDE SEQUENCE [LARGE SCALE GENOMIC DNA]</scope>
    <source>
        <strain evidence="5 6">2.12</strain>
    </source>
</reference>
<accession>A0ABV0GLD4</accession>
<dbReference type="Gene3D" id="3.40.50.12780">
    <property type="entry name" value="N-terminal domain of ligase-like"/>
    <property type="match status" value="2"/>
</dbReference>
<dbReference type="PANTHER" id="PTHR45527">
    <property type="entry name" value="NONRIBOSOMAL PEPTIDE SYNTHETASE"/>
    <property type="match status" value="1"/>
</dbReference>
<dbReference type="InterPro" id="IPR000873">
    <property type="entry name" value="AMP-dep_synth/lig_dom"/>
</dbReference>
<protein>
    <submittedName>
        <fullName evidence="5">Amino acid adenylation domain-containing protein</fullName>
    </submittedName>
</protein>
<dbReference type="Pfam" id="PF00550">
    <property type="entry name" value="PP-binding"/>
    <property type="match status" value="2"/>
</dbReference>
<dbReference type="CDD" id="cd19531">
    <property type="entry name" value="LCL_NRPS-like"/>
    <property type="match status" value="2"/>
</dbReference>
<dbReference type="InterPro" id="IPR023213">
    <property type="entry name" value="CAT-like_dom_sf"/>
</dbReference>
<feature type="domain" description="Carrier" evidence="4">
    <location>
        <begin position="132"/>
        <end position="206"/>
    </location>
</feature>
<dbReference type="RefSeq" id="WP_347613705.1">
    <property type="nucleotide sequence ID" value="NZ_JBDPZC010000031.1"/>
</dbReference>
<dbReference type="SUPFAM" id="SSF52777">
    <property type="entry name" value="CoA-dependent acyltransferases"/>
    <property type="match status" value="4"/>
</dbReference>
<dbReference type="Gene3D" id="3.30.300.30">
    <property type="match status" value="2"/>
</dbReference>
<dbReference type="InterPro" id="IPR001242">
    <property type="entry name" value="Condensation_dom"/>
</dbReference>
<comment type="cofactor">
    <cofactor evidence="1">
        <name>pantetheine 4'-phosphate</name>
        <dbReference type="ChEBI" id="CHEBI:47942"/>
    </cofactor>
</comment>
<keyword evidence="2" id="KW-0596">Phosphopantetheine</keyword>
<dbReference type="Gene3D" id="1.10.1200.10">
    <property type="entry name" value="ACP-like"/>
    <property type="match status" value="2"/>
</dbReference>
<dbReference type="CDD" id="cd17643">
    <property type="entry name" value="A_NRPS_Cytc1-like"/>
    <property type="match status" value="1"/>
</dbReference>
<feature type="non-terminal residue" evidence="5">
    <location>
        <position position="1"/>
    </location>
</feature>
<dbReference type="InterPro" id="IPR045851">
    <property type="entry name" value="AMP-bd_C_sf"/>
</dbReference>
<comment type="caution">
    <text evidence="5">The sequence shown here is derived from an EMBL/GenBank/DDBJ whole genome shotgun (WGS) entry which is preliminary data.</text>
</comment>